<reference evidence="1" key="1">
    <citation type="submission" date="2020-01" db="EMBL/GenBank/DDBJ databases">
        <title>Development of genomics and gene disruption for Polysphondylium violaceum indicates a role for the polyketide synthase stlB in stalk morphogenesis.</title>
        <authorList>
            <person name="Narita B."/>
            <person name="Kawabe Y."/>
            <person name="Kin K."/>
            <person name="Saito T."/>
            <person name="Gibbs R."/>
            <person name="Kuspa A."/>
            <person name="Muzny D."/>
            <person name="Queller D."/>
            <person name="Richards S."/>
            <person name="Strassman J."/>
            <person name="Sucgang R."/>
            <person name="Worley K."/>
            <person name="Schaap P."/>
        </authorList>
    </citation>
    <scope>NUCLEOTIDE SEQUENCE</scope>
    <source>
        <strain evidence="1">QSvi11</strain>
    </source>
</reference>
<sequence length="148" mass="17064">MTDKQKDNDGVFPRLVGQLVNLILNDSNYFEQYPRALVVGEYQSNPKKFITTDNISFDLYDTPVTGQEIGFTLTKFASQKLSSKDDPENYMFEFVLDLVQRQVIDVKHFGAKSGFDKVLYGQSFSQWWAVKDIADHFQAFKTQDQQAQ</sequence>
<proteinExistence type="predicted"/>
<protein>
    <submittedName>
        <fullName evidence="1">Uncharacterized protein</fullName>
    </submittedName>
</protein>
<dbReference type="Proteomes" id="UP000695562">
    <property type="component" value="Unassembled WGS sequence"/>
</dbReference>
<comment type="caution">
    <text evidence="1">The sequence shown here is derived from an EMBL/GenBank/DDBJ whole genome shotgun (WGS) entry which is preliminary data.</text>
</comment>
<dbReference type="EMBL" id="AJWJ01000002">
    <property type="protein sequence ID" value="KAF2078591.1"/>
    <property type="molecule type" value="Genomic_DNA"/>
</dbReference>
<gene>
    <name evidence="1" type="ORF">CYY_000091</name>
</gene>
<organism evidence="1 2">
    <name type="scientific">Polysphondylium violaceum</name>
    <dbReference type="NCBI Taxonomy" id="133409"/>
    <lineage>
        <taxon>Eukaryota</taxon>
        <taxon>Amoebozoa</taxon>
        <taxon>Evosea</taxon>
        <taxon>Eumycetozoa</taxon>
        <taxon>Dictyostelia</taxon>
        <taxon>Dictyosteliales</taxon>
        <taxon>Dictyosteliaceae</taxon>
        <taxon>Polysphondylium</taxon>
    </lineage>
</organism>
<evidence type="ECO:0000313" key="2">
    <source>
        <dbReference type="Proteomes" id="UP000695562"/>
    </source>
</evidence>
<dbReference type="AlphaFoldDB" id="A0A8J4Q2G6"/>
<evidence type="ECO:0000313" key="1">
    <source>
        <dbReference type="EMBL" id="KAF2078591.1"/>
    </source>
</evidence>
<name>A0A8J4Q2G6_9MYCE</name>
<accession>A0A8J4Q2G6</accession>
<keyword evidence="2" id="KW-1185">Reference proteome</keyword>